<dbReference type="Gramene" id="EFJ34231">
    <property type="protein sequence ID" value="EFJ34231"/>
    <property type="gene ID" value="SELMODRAFT_406728"/>
</dbReference>
<dbReference type="InParanoid" id="D8R197"/>
<name>D8R197_SELML</name>
<reference evidence="1 2" key="1">
    <citation type="journal article" date="2011" name="Science">
        <title>The Selaginella genome identifies genetic changes associated with the evolution of vascular plants.</title>
        <authorList>
            <person name="Banks J.A."/>
            <person name="Nishiyama T."/>
            <person name="Hasebe M."/>
            <person name="Bowman J.L."/>
            <person name="Gribskov M."/>
            <person name="dePamphilis C."/>
            <person name="Albert V.A."/>
            <person name="Aono N."/>
            <person name="Aoyama T."/>
            <person name="Ambrose B.A."/>
            <person name="Ashton N.W."/>
            <person name="Axtell M.J."/>
            <person name="Barker E."/>
            <person name="Barker M.S."/>
            <person name="Bennetzen J.L."/>
            <person name="Bonawitz N.D."/>
            <person name="Chapple C."/>
            <person name="Cheng C."/>
            <person name="Correa L.G."/>
            <person name="Dacre M."/>
            <person name="DeBarry J."/>
            <person name="Dreyer I."/>
            <person name="Elias M."/>
            <person name="Engstrom E.M."/>
            <person name="Estelle M."/>
            <person name="Feng L."/>
            <person name="Finet C."/>
            <person name="Floyd S.K."/>
            <person name="Frommer W.B."/>
            <person name="Fujita T."/>
            <person name="Gramzow L."/>
            <person name="Gutensohn M."/>
            <person name="Harholt J."/>
            <person name="Hattori M."/>
            <person name="Heyl A."/>
            <person name="Hirai T."/>
            <person name="Hiwatashi Y."/>
            <person name="Ishikawa M."/>
            <person name="Iwata M."/>
            <person name="Karol K.G."/>
            <person name="Koehler B."/>
            <person name="Kolukisaoglu U."/>
            <person name="Kubo M."/>
            <person name="Kurata T."/>
            <person name="Lalonde S."/>
            <person name="Li K."/>
            <person name="Li Y."/>
            <person name="Litt A."/>
            <person name="Lyons E."/>
            <person name="Manning G."/>
            <person name="Maruyama T."/>
            <person name="Michael T.P."/>
            <person name="Mikami K."/>
            <person name="Miyazaki S."/>
            <person name="Morinaga S."/>
            <person name="Murata T."/>
            <person name="Mueller-Roeber B."/>
            <person name="Nelson D.R."/>
            <person name="Obara M."/>
            <person name="Oguri Y."/>
            <person name="Olmstead R.G."/>
            <person name="Onodera N."/>
            <person name="Petersen B.L."/>
            <person name="Pils B."/>
            <person name="Prigge M."/>
            <person name="Rensing S.A."/>
            <person name="Riano-Pachon D.M."/>
            <person name="Roberts A.W."/>
            <person name="Sato Y."/>
            <person name="Scheller H.V."/>
            <person name="Schulz B."/>
            <person name="Schulz C."/>
            <person name="Shakirov E.V."/>
            <person name="Shibagaki N."/>
            <person name="Shinohara N."/>
            <person name="Shippen D.E."/>
            <person name="Soerensen I."/>
            <person name="Sotooka R."/>
            <person name="Sugimoto N."/>
            <person name="Sugita M."/>
            <person name="Sumikawa N."/>
            <person name="Tanurdzic M."/>
            <person name="Theissen G."/>
            <person name="Ulvskov P."/>
            <person name="Wakazuki S."/>
            <person name="Weng J.K."/>
            <person name="Willats W.W."/>
            <person name="Wipf D."/>
            <person name="Wolf P.G."/>
            <person name="Yang L."/>
            <person name="Zimmer A.D."/>
            <person name="Zhu Q."/>
            <person name="Mitros T."/>
            <person name="Hellsten U."/>
            <person name="Loque D."/>
            <person name="Otillar R."/>
            <person name="Salamov A."/>
            <person name="Schmutz J."/>
            <person name="Shapiro H."/>
            <person name="Lindquist E."/>
            <person name="Lucas S."/>
            <person name="Rokhsar D."/>
            <person name="Grigoriev I.V."/>
        </authorList>
    </citation>
    <scope>NUCLEOTIDE SEQUENCE [LARGE SCALE GENOMIC DNA]</scope>
</reference>
<keyword evidence="2" id="KW-1185">Reference proteome</keyword>
<protein>
    <submittedName>
        <fullName evidence="1">Uncharacterized protein</fullName>
    </submittedName>
</protein>
<dbReference type="HOGENOM" id="CLU_1780637_0_0_1"/>
<dbReference type="AlphaFoldDB" id="D8R197"/>
<dbReference type="EMBL" id="GL377570">
    <property type="protein sequence ID" value="EFJ34231.1"/>
    <property type="molecule type" value="Genomic_DNA"/>
</dbReference>
<gene>
    <name evidence="1" type="ORF">SELMODRAFT_406728</name>
</gene>
<proteinExistence type="predicted"/>
<sequence>MGIGAIGYSLNCYTWLLSSELSKKGLSGLLLTYMDQGFSFKQLASCLNSFSLGQQGRYTAVAQHGRSCGYGRANKVGVSINPFVGADSKEAVIEEGPSLGAFDIPKENDSLVVGDNGTCHTTIGFRSYAKVYTDDSMPEDEDDDFN</sequence>
<evidence type="ECO:0000313" key="1">
    <source>
        <dbReference type="EMBL" id="EFJ34231.1"/>
    </source>
</evidence>
<organism evidence="2">
    <name type="scientific">Selaginella moellendorffii</name>
    <name type="common">Spikemoss</name>
    <dbReference type="NCBI Taxonomy" id="88036"/>
    <lineage>
        <taxon>Eukaryota</taxon>
        <taxon>Viridiplantae</taxon>
        <taxon>Streptophyta</taxon>
        <taxon>Embryophyta</taxon>
        <taxon>Tracheophyta</taxon>
        <taxon>Lycopodiopsida</taxon>
        <taxon>Selaginellales</taxon>
        <taxon>Selaginellaceae</taxon>
        <taxon>Selaginella</taxon>
    </lineage>
</organism>
<evidence type="ECO:0000313" key="2">
    <source>
        <dbReference type="Proteomes" id="UP000001514"/>
    </source>
</evidence>
<dbReference type="Proteomes" id="UP000001514">
    <property type="component" value="Unassembled WGS sequence"/>
</dbReference>
<dbReference type="KEGG" id="smo:SELMODRAFT_406728"/>
<accession>D8R197</accession>